<keyword evidence="3" id="KW-0560">Oxidoreductase</keyword>
<organism evidence="6 7">
    <name type="scientific">Nocardia terpenica</name>
    <dbReference type="NCBI Taxonomy" id="455432"/>
    <lineage>
        <taxon>Bacteria</taxon>
        <taxon>Bacillati</taxon>
        <taxon>Actinomycetota</taxon>
        <taxon>Actinomycetes</taxon>
        <taxon>Mycobacteriales</taxon>
        <taxon>Nocardiaceae</taxon>
        <taxon>Nocardia</taxon>
    </lineage>
</organism>
<proteinExistence type="predicted"/>
<dbReference type="AlphaFoldDB" id="A0A291RHA7"/>
<keyword evidence="1" id="KW-0285">Flavoprotein</keyword>
<sequence>MKLGLQLPQGADTGRARDLAAIARRAEDIGYSSLWAYERVLFPAEPADGMYGVPGLLPWDPYYEHCADPLTVLTLAAAHTDRVRLGTCVLVAPLHGSLHLARALATLDVATGGGRVVAGLGAGWSTDEYRAAGVDFATRRRATDEMADALRALWGPNPVTYRDGTIDITDAAVNPKPAGPIPIVFGGATEPAFRRVAKRGDGWMAVGITGDTLAAGHRRITDLAEAQGRDPATLSLLLVAIVYLSPTPAGPTRMPFQGNLDQVLDDLAAAAKAGADEVILSIDRGPERATGFGDRAAELYEAARSAGLLLR</sequence>
<dbReference type="InterPro" id="IPR011251">
    <property type="entry name" value="Luciferase-like_dom"/>
</dbReference>
<dbReference type="PANTHER" id="PTHR42847:SF4">
    <property type="entry name" value="ALKANESULFONATE MONOOXYGENASE-RELATED"/>
    <property type="match status" value="1"/>
</dbReference>
<accession>A0A291RHA7</accession>
<dbReference type="EMBL" id="CP023778">
    <property type="protein sequence ID" value="ATL66747.1"/>
    <property type="molecule type" value="Genomic_DNA"/>
</dbReference>
<dbReference type="PANTHER" id="PTHR42847">
    <property type="entry name" value="ALKANESULFONATE MONOOXYGENASE"/>
    <property type="match status" value="1"/>
</dbReference>
<dbReference type="Pfam" id="PF00296">
    <property type="entry name" value="Bac_luciferase"/>
    <property type="match status" value="1"/>
</dbReference>
<evidence type="ECO:0000313" key="6">
    <source>
        <dbReference type="EMBL" id="ATL66747.1"/>
    </source>
</evidence>
<reference evidence="6 7" key="1">
    <citation type="submission" date="2017-10" db="EMBL/GenBank/DDBJ databases">
        <title>Comparative genomics between pathogenic Norcardia.</title>
        <authorList>
            <person name="Zeng L."/>
        </authorList>
    </citation>
    <scope>NUCLEOTIDE SEQUENCE [LARGE SCALE GENOMIC DNA]</scope>
    <source>
        <strain evidence="6 7">NC_YFY_NT001</strain>
    </source>
</reference>
<dbReference type="KEGG" id="ntp:CRH09_11535"/>
<dbReference type="InterPro" id="IPR050172">
    <property type="entry name" value="SsuD_RutA_monooxygenase"/>
</dbReference>
<gene>
    <name evidence="6" type="ORF">CRH09_11535</name>
</gene>
<evidence type="ECO:0000313" key="7">
    <source>
        <dbReference type="Proteomes" id="UP000221961"/>
    </source>
</evidence>
<dbReference type="NCBIfam" id="TIGR03619">
    <property type="entry name" value="F420_Rv2161c"/>
    <property type="match status" value="1"/>
</dbReference>
<protein>
    <submittedName>
        <fullName evidence="6">LLM class F420-dependent oxidoreductase</fullName>
    </submittedName>
</protein>
<dbReference type="RefSeq" id="WP_098693927.1">
    <property type="nucleotide sequence ID" value="NZ_CP023778.1"/>
</dbReference>
<feature type="domain" description="Luciferase-like" evidence="5">
    <location>
        <begin position="13"/>
        <end position="249"/>
    </location>
</feature>
<keyword evidence="4" id="KW-0503">Monooxygenase</keyword>
<dbReference type="GO" id="GO:0008726">
    <property type="term" value="F:alkanesulfonate monooxygenase activity"/>
    <property type="evidence" value="ECO:0007669"/>
    <property type="project" value="TreeGrafter"/>
</dbReference>
<dbReference type="SUPFAM" id="SSF51679">
    <property type="entry name" value="Bacterial luciferase-like"/>
    <property type="match status" value="1"/>
</dbReference>
<keyword evidence="2" id="KW-0288">FMN</keyword>
<dbReference type="Proteomes" id="UP000221961">
    <property type="component" value="Chromosome"/>
</dbReference>
<evidence type="ECO:0000256" key="4">
    <source>
        <dbReference type="ARBA" id="ARBA00023033"/>
    </source>
</evidence>
<dbReference type="GO" id="GO:0046306">
    <property type="term" value="P:alkanesulfonate catabolic process"/>
    <property type="evidence" value="ECO:0007669"/>
    <property type="project" value="TreeGrafter"/>
</dbReference>
<evidence type="ECO:0000256" key="1">
    <source>
        <dbReference type="ARBA" id="ARBA00022630"/>
    </source>
</evidence>
<dbReference type="InterPro" id="IPR019921">
    <property type="entry name" value="Lucif-like_OxRdtase_Rv2161c"/>
</dbReference>
<evidence type="ECO:0000256" key="2">
    <source>
        <dbReference type="ARBA" id="ARBA00022643"/>
    </source>
</evidence>
<name>A0A291RHA7_9NOCA</name>
<dbReference type="Gene3D" id="3.20.20.30">
    <property type="entry name" value="Luciferase-like domain"/>
    <property type="match status" value="1"/>
</dbReference>
<dbReference type="InterPro" id="IPR036661">
    <property type="entry name" value="Luciferase-like_sf"/>
</dbReference>
<dbReference type="GeneID" id="88358037"/>
<evidence type="ECO:0000256" key="3">
    <source>
        <dbReference type="ARBA" id="ARBA00023002"/>
    </source>
</evidence>
<evidence type="ECO:0000259" key="5">
    <source>
        <dbReference type="Pfam" id="PF00296"/>
    </source>
</evidence>